<evidence type="ECO:0000256" key="1">
    <source>
        <dbReference type="ARBA" id="ARBA00008061"/>
    </source>
</evidence>
<dbReference type="Pfam" id="PF02922">
    <property type="entry name" value="CBM_48"/>
    <property type="match status" value="1"/>
</dbReference>
<proteinExistence type="inferred from homology"/>
<name>A0A6L5XX39_9FIRM</name>
<comment type="caution">
    <text evidence="3">The sequence shown here is derived from an EMBL/GenBank/DDBJ whole genome shotgun (WGS) entry which is preliminary data.</text>
</comment>
<keyword evidence="3" id="KW-0326">Glycosidase</keyword>
<dbReference type="InterPro" id="IPR004193">
    <property type="entry name" value="Glyco_hydro_13_N"/>
</dbReference>
<dbReference type="SUPFAM" id="SSF81296">
    <property type="entry name" value="E set domains"/>
    <property type="match status" value="1"/>
</dbReference>
<dbReference type="InterPro" id="IPR049117">
    <property type="entry name" value="pulA_all-beta"/>
</dbReference>
<dbReference type="Pfam" id="PF00128">
    <property type="entry name" value="Alpha-amylase"/>
    <property type="match status" value="1"/>
</dbReference>
<keyword evidence="4" id="KW-1185">Reference proteome</keyword>
<dbReference type="AlphaFoldDB" id="A0A6L5XX39"/>
<dbReference type="EC" id="3.2.1.41" evidence="3"/>
<accession>A0A6L5XX39</accession>
<sequence>MSIRRRKGMEQLKKIHTSCEWKQIFESEEFKEDYLYQGLDLGSTYSKEKTIFKVWAPSATEVVLNLYQTGSDEEENAKLIDKLPMKEESRGIWEKTVNGDWNGIYYTYTITANGKKNETADIYAKACGINGQRSMVINLESTNPEGWEQDKFFTPNTKTPVIYELHIKDFSSDDNSGISEKHRGKYLAFTEKNTKSTGLSYLQSLGITHVHLLPFYDFASVDESRQDNEQFNWGYDPLNYNVPEGSYSTNPYQGEVRIKEVKQMIQALHEAGIAVVMDVVYNHTYSTNSWFQYTVPYYYYRTNEQGEFSAGSMCGNDTASEHEMFRKFMIDSVCYWTKEYHIDGFRFDLMGLHDTDTMNEIRDALNRISGEKNILMYGEPWSGDYTSIQEGYQLANKENIRLLKEGIAVFCDNIRDSIKGSVFEADEPGFVNGNLSLINDIKSSVCGWLDGADKKFMPYNPRQIVSYVSSHDNYTLWDKLQYTLKAKPDFKGTDKELIQINKMAAGIYFTCLGIPFFQAGEEGARTKQGIENSYKTSSSINQIDWKRIHQNEDLVNYYRGLIDIRKHFTALSSESDEILKQIKFLEIEEEAVVGYVINGNRDLEDKWNELCIFYNGNDKKVVVDLPAGEWKLLSDGKQMGLSELISERIILNQHSVTILGK</sequence>
<dbReference type="CDD" id="cd11341">
    <property type="entry name" value="AmyAc_Pullulanase_LD-like"/>
    <property type="match status" value="1"/>
</dbReference>
<comment type="similarity">
    <text evidence="1">Belongs to the glycosyl hydrolase 13 family.</text>
</comment>
<evidence type="ECO:0000313" key="3">
    <source>
        <dbReference type="EMBL" id="MSS63420.1"/>
    </source>
</evidence>
<feature type="domain" description="Glycosyl hydrolase family 13 catalytic" evidence="2">
    <location>
        <begin position="164"/>
        <end position="565"/>
    </location>
</feature>
<evidence type="ECO:0000259" key="2">
    <source>
        <dbReference type="SMART" id="SM00642"/>
    </source>
</evidence>
<dbReference type="PANTHER" id="PTHR43002">
    <property type="entry name" value="GLYCOGEN DEBRANCHING ENZYME"/>
    <property type="match status" value="1"/>
</dbReference>
<dbReference type="SUPFAM" id="SSF51445">
    <property type="entry name" value="(Trans)glycosidases"/>
    <property type="match status" value="1"/>
</dbReference>
<gene>
    <name evidence="3" type="primary">pulA</name>
    <name evidence="3" type="ORF">FYJ58_05955</name>
</gene>
<dbReference type="InterPro" id="IPR014756">
    <property type="entry name" value="Ig_E-set"/>
</dbReference>
<dbReference type="Gene3D" id="2.60.40.10">
    <property type="entry name" value="Immunoglobulins"/>
    <property type="match status" value="1"/>
</dbReference>
<dbReference type="Pfam" id="PF21653">
    <property type="entry name" value="pulA_all-beta"/>
    <property type="match status" value="1"/>
</dbReference>
<dbReference type="InterPro" id="IPR017853">
    <property type="entry name" value="GH"/>
</dbReference>
<dbReference type="InterPro" id="IPR013783">
    <property type="entry name" value="Ig-like_fold"/>
</dbReference>
<organism evidence="3 4">
    <name type="scientific">Velocimicrobium porci</name>
    <dbReference type="NCBI Taxonomy" id="2606634"/>
    <lineage>
        <taxon>Bacteria</taxon>
        <taxon>Bacillati</taxon>
        <taxon>Bacillota</taxon>
        <taxon>Clostridia</taxon>
        <taxon>Lachnospirales</taxon>
        <taxon>Lachnospiraceae</taxon>
        <taxon>Velocimicrobium</taxon>
    </lineage>
</organism>
<reference evidence="3 4" key="1">
    <citation type="submission" date="2019-08" db="EMBL/GenBank/DDBJ databases">
        <title>In-depth cultivation of the pig gut microbiome towards novel bacterial diversity and tailored functional studies.</title>
        <authorList>
            <person name="Wylensek D."/>
            <person name="Hitch T.C.A."/>
            <person name="Clavel T."/>
        </authorList>
    </citation>
    <scope>NUCLEOTIDE SEQUENCE [LARGE SCALE GENOMIC DNA]</scope>
    <source>
        <strain evidence="3 4">WCA-693-APC-MOT-I</strain>
    </source>
</reference>
<dbReference type="SMART" id="SM00642">
    <property type="entry name" value="Aamy"/>
    <property type="match status" value="1"/>
</dbReference>
<dbReference type="InterPro" id="IPR006047">
    <property type="entry name" value="GH13_cat_dom"/>
</dbReference>
<protein>
    <submittedName>
        <fullName evidence="3">Type I pullulanase</fullName>
        <ecNumber evidence="3">3.2.1.41</ecNumber>
    </submittedName>
</protein>
<dbReference type="Gene3D" id="3.20.20.80">
    <property type="entry name" value="Glycosidases"/>
    <property type="match status" value="1"/>
</dbReference>
<dbReference type="CDD" id="cd02860">
    <property type="entry name" value="E_set_Pullulanase"/>
    <property type="match status" value="1"/>
</dbReference>
<dbReference type="InterPro" id="IPR011840">
    <property type="entry name" value="PulA_typeI"/>
</dbReference>
<dbReference type="InterPro" id="IPR013780">
    <property type="entry name" value="Glyco_hydro_b"/>
</dbReference>
<dbReference type="GO" id="GO:0051060">
    <property type="term" value="F:pullulanase activity"/>
    <property type="evidence" value="ECO:0007669"/>
    <property type="project" value="UniProtKB-EC"/>
</dbReference>
<dbReference type="EMBL" id="VUMT01000007">
    <property type="protein sequence ID" value="MSS63420.1"/>
    <property type="molecule type" value="Genomic_DNA"/>
</dbReference>
<dbReference type="GO" id="GO:0005975">
    <property type="term" value="P:carbohydrate metabolic process"/>
    <property type="evidence" value="ECO:0007669"/>
    <property type="project" value="InterPro"/>
</dbReference>
<dbReference type="NCBIfam" id="TIGR02104">
    <property type="entry name" value="pulA_typeI"/>
    <property type="match status" value="1"/>
</dbReference>
<evidence type="ECO:0000313" key="4">
    <source>
        <dbReference type="Proteomes" id="UP000482209"/>
    </source>
</evidence>
<dbReference type="Proteomes" id="UP000482209">
    <property type="component" value="Unassembled WGS sequence"/>
</dbReference>
<keyword evidence="3" id="KW-0378">Hydrolase</keyword>
<dbReference type="Gene3D" id="2.60.40.1180">
    <property type="entry name" value="Golgi alpha-mannosidase II"/>
    <property type="match status" value="1"/>
</dbReference>